<dbReference type="Gene3D" id="3.40.50.720">
    <property type="entry name" value="NAD(P)-binding Rossmann-like Domain"/>
    <property type="match status" value="1"/>
</dbReference>
<dbReference type="AlphaFoldDB" id="A0A9X1NHV8"/>
<dbReference type="Pfam" id="PF13460">
    <property type="entry name" value="NAD_binding_10"/>
    <property type="match status" value="1"/>
</dbReference>
<dbReference type="SUPFAM" id="SSF51735">
    <property type="entry name" value="NAD(P)-binding Rossmann-fold domains"/>
    <property type="match status" value="1"/>
</dbReference>
<gene>
    <name evidence="2" type="ORF">LR394_24490</name>
</gene>
<accession>A0A9X1NHV8</accession>
<dbReference type="PANTHER" id="PTHR47129">
    <property type="entry name" value="QUINONE OXIDOREDUCTASE 2"/>
    <property type="match status" value="1"/>
</dbReference>
<protein>
    <submittedName>
        <fullName evidence="2">SDR family oxidoreductase</fullName>
    </submittedName>
</protein>
<dbReference type="Gene3D" id="3.90.25.10">
    <property type="entry name" value="UDP-galactose 4-epimerase, domain 1"/>
    <property type="match status" value="1"/>
</dbReference>
<feature type="domain" description="NAD(P)-binding" evidence="1">
    <location>
        <begin position="7"/>
        <end position="152"/>
    </location>
</feature>
<organism evidence="2 3">
    <name type="scientific">Kineosporia babensis</name>
    <dbReference type="NCBI Taxonomy" id="499548"/>
    <lineage>
        <taxon>Bacteria</taxon>
        <taxon>Bacillati</taxon>
        <taxon>Actinomycetota</taxon>
        <taxon>Actinomycetes</taxon>
        <taxon>Kineosporiales</taxon>
        <taxon>Kineosporiaceae</taxon>
        <taxon>Kineosporia</taxon>
    </lineage>
</organism>
<dbReference type="PANTHER" id="PTHR47129:SF1">
    <property type="entry name" value="NMRA-LIKE DOMAIN-CONTAINING PROTEIN"/>
    <property type="match status" value="1"/>
</dbReference>
<proteinExistence type="predicted"/>
<dbReference type="CDD" id="cd05269">
    <property type="entry name" value="TMR_SDR_a"/>
    <property type="match status" value="1"/>
</dbReference>
<comment type="caution">
    <text evidence="2">The sequence shown here is derived from an EMBL/GenBank/DDBJ whole genome shotgun (WGS) entry which is preliminary data.</text>
</comment>
<dbReference type="Proteomes" id="UP001138997">
    <property type="component" value="Unassembled WGS sequence"/>
</dbReference>
<dbReference type="RefSeq" id="WP_231446298.1">
    <property type="nucleotide sequence ID" value="NZ_JAJOMB010000014.1"/>
</dbReference>
<dbReference type="InterPro" id="IPR036291">
    <property type="entry name" value="NAD(P)-bd_dom_sf"/>
</dbReference>
<evidence type="ECO:0000313" key="2">
    <source>
        <dbReference type="EMBL" id="MCD5314071.1"/>
    </source>
</evidence>
<evidence type="ECO:0000259" key="1">
    <source>
        <dbReference type="Pfam" id="PF13460"/>
    </source>
</evidence>
<reference evidence="2" key="1">
    <citation type="submission" date="2021-11" db="EMBL/GenBank/DDBJ databases">
        <title>Streptomyces corallinus and Kineosporia corallina sp. nov., two new coral-derived marine actinobacteria.</title>
        <authorList>
            <person name="Buangrab K."/>
            <person name="Sutthacheep M."/>
            <person name="Yeemin T."/>
            <person name="Harunari E."/>
            <person name="Igarashi Y."/>
            <person name="Sripreechasak P."/>
            <person name="Kanchanasin P."/>
            <person name="Tanasupawat S."/>
            <person name="Phongsopitanun W."/>
        </authorList>
    </citation>
    <scope>NUCLEOTIDE SEQUENCE</scope>
    <source>
        <strain evidence="2">JCM 31032</strain>
    </source>
</reference>
<evidence type="ECO:0000313" key="3">
    <source>
        <dbReference type="Proteomes" id="UP001138997"/>
    </source>
</evidence>
<dbReference type="EMBL" id="JAJOMB010000014">
    <property type="protein sequence ID" value="MCD5314071.1"/>
    <property type="molecule type" value="Genomic_DNA"/>
</dbReference>
<name>A0A9X1NHV8_9ACTN</name>
<dbReference type="InterPro" id="IPR016040">
    <property type="entry name" value="NAD(P)-bd_dom"/>
</dbReference>
<keyword evidence="3" id="KW-1185">Reference proteome</keyword>
<sequence length="281" mass="29468">MSTLILGATGQLGRLLLADLRKRGVEASAITAAGRNQDVLSALAAEGYRTATVELSDAQQVAAAVDGHDRVVLISGLDPDRVQQHRNVVDAARAAGVQHLVYSSGIRADDPSWMLGADHRATEDAIKDAGLTYTFLRNGWYIENYLTSLASARESGVFAAAVGEARVAAAGRRDYAEALGAVIAGQGHEGRTYTLAGDQDFTYADIAAAMGEVLGRPVVYQAIAPAQYPQILVAAGMDEQTAGFLTALDQNIAAGVLAHAGDDLSRLIGHPTMSLVEGLRQ</sequence>
<dbReference type="InterPro" id="IPR052718">
    <property type="entry name" value="NmrA-type_oxidoreductase"/>
</dbReference>